<dbReference type="Pfam" id="PF00146">
    <property type="entry name" value="NADHdh"/>
    <property type="match status" value="1"/>
</dbReference>
<dbReference type="EC" id="7.1.1.2" evidence="13"/>
<evidence type="ECO:0000256" key="3">
    <source>
        <dbReference type="ARBA" id="ARBA00010535"/>
    </source>
</evidence>
<feature type="transmembrane region" description="Helical" evidence="14">
    <location>
        <begin position="137"/>
        <end position="156"/>
    </location>
</feature>
<feature type="transmembrane region" description="Helical" evidence="14">
    <location>
        <begin position="250"/>
        <end position="268"/>
    </location>
</feature>
<feature type="transmembrane region" description="Helical" evidence="14">
    <location>
        <begin position="6"/>
        <end position="23"/>
    </location>
</feature>
<accession>A0AAU8G8G6</accession>
<keyword evidence="12" id="KW-0520">NAD</keyword>
<keyword evidence="11 14" id="KW-0472">Membrane</keyword>
<geneLocation type="mitochondrion" evidence="15"/>
<comment type="catalytic activity">
    <reaction evidence="13">
        <text>a ubiquinone + NADH + 5 H(+)(in) = a ubiquinol + NAD(+) + 4 H(+)(out)</text>
        <dbReference type="Rhea" id="RHEA:29091"/>
        <dbReference type="Rhea" id="RHEA-COMP:9565"/>
        <dbReference type="Rhea" id="RHEA-COMP:9566"/>
        <dbReference type="ChEBI" id="CHEBI:15378"/>
        <dbReference type="ChEBI" id="CHEBI:16389"/>
        <dbReference type="ChEBI" id="CHEBI:17976"/>
        <dbReference type="ChEBI" id="CHEBI:57540"/>
        <dbReference type="ChEBI" id="CHEBI:57945"/>
        <dbReference type="EC" id="7.1.1.2"/>
    </reaction>
</comment>
<evidence type="ECO:0000256" key="10">
    <source>
        <dbReference type="ARBA" id="ARBA00023128"/>
    </source>
</evidence>
<feature type="transmembrane region" description="Helical" evidence="14">
    <location>
        <begin position="66"/>
        <end position="90"/>
    </location>
</feature>
<keyword evidence="9 13" id="KW-0830">Ubiquinone</keyword>
<organism evidence="15">
    <name type="scientific">Colposcenia aliena</name>
    <dbReference type="NCBI Taxonomy" id="3101724"/>
    <lineage>
        <taxon>Eukaryota</taxon>
        <taxon>Metazoa</taxon>
        <taxon>Ecdysozoa</taxon>
        <taxon>Arthropoda</taxon>
        <taxon>Hexapoda</taxon>
        <taxon>Insecta</taxon>
        <taxon>Pterygota</taxon>
        <taxon>Neoptera</taxon>
        <taxon>Paraneoptera</taxon>
        <taxon>Hemiptera</taxon>
        <taxon>Sternorrhyncha</taxon>
        <taxon>Psylloidea</taxon>
        <taxon>Aphalaridae</taxon>
        <taxon>Colposcenia</taxon>
    </lineage>
</organism>
<dbReference type="GO" id="GO:0003954">
    <property type="term" value="F:NADH dehydrogenase activity"/>
    <property type="evidence" value="ECO:0007669"/>
    <property type="project" value="TreeGrafter"/>
</dbReference>
<reference evidence="15" key="1">
    <citation type="submission" date="2024-05" db="EMBL/GenBank/DDBJ databases">
        <authorList>
            <person name="Aishan Z."/>
        </authorList>
    </citation>
    <scope>NUCLEOTIDE SEQUENCE</scope>
</reference>
<name>A0AAU8G8G6_9HEMI</name>
<dbReference type="PROSITE" id="PS00667">
    <property type="entry name" value="COMPLEX1_ND1_1"/>
    <property type="match status" value="1"/>
</dbReference>
<keyword evidence="7" id="KW-0999">Mitochondrion inner membrane</keyword>
<feature type="transmembrane region" description="Helical" evidence="14">
    <location>
        <begin position="168"/>
        <end position="189"/>
    </location>
</feature>
<evidence type="ECO:0000256" key="12">
    <source>
        <dbReference type="RuleBase" id="RU000471"/>
    </source>
</evidence>
<comment type="similarity">
    <text evidence="3 12">Belongs to the complex I subunit 1 family.</text>
</comment>
<evidence type="ECO:0000256" key="7">
    <source>
        <dbReference type="ARBA" id="ARBA00022792"/>
    </source>
</evidence>
<dbReference type="AlphaFoldDB" id="A0AAU8G8G6"/>
<comment type="subcellular location">
    <subcellularLocation>
        <location evidence="2 12">Mitochondrion inner membrane</location>
        <topology evidence="2 12">Multi-pass membrane protein</topology>
    </subcellularLocation>
</comment>
<dbReference type="EMBL" id="PP836785">
    <property type="protein sequence ID" value="XCH32328.1"/>
    <property type="molecule type" value="Genomic_DNA"/>
</dbReference>
<dbReference type="HAMAP" id="MF_01350">
    <property type="entry name" value="NDH1_NuoH"/>
    <property type="match status" value="1"/>
</dbReference>
<keyword evidence="6 12" id="KW-0812">Transmembrane</keyword>
<keyword evidence="10 13" id="KW-0496">Mitochondrion</keyword>
<dbReference type="GO" id="GO:0009060">
    <property type="term" value="P:aerobic respiration"/>
    <property type="evidence" value="ECO:0007669"/>
    <property type="project" value="TreeGrafter"/>
</dbReference>
<dbReference type="PANTHER" id="PTHR11432">
    <property type="entry name" value="NADH DEHYDROGENASE SUBUNIT 1"/>
    <property type="match status" value="1"/>
</dbReference>
<evidence type="ECO:0000256" key="13">
    <source>
        <dbReference type="RuleBase" id="RU000473"/>
    </source>
</evidence>
<gene>
    <name evidence="15" type="primary">nd1</name>
</gene>
<evidence type="ECO:0000256" key="4">
    <source>
        <dbReference type="ARBA" id="ARBA00021009"/>
    </source>
</evidence>
<evidence type="ECO:0000256" key="1">
    <source>
        <dbReference type="ARBA" id="ARBA00003257"/>
    </source>
</evidence>
<dbReference type="PROSITE" id="PS00668">
    <property type="entry name" value="COMPLEX1_ND1_2"/>
    <property type="match status" value="1"/>
</dbReference>
<evidence type="ECO:0000256" key="5">
    <source>
        <dbReference type="ARBA" id="ARBA00022448"/>
    </source>
</evidence>
<evidence type="ECO:0000256" key="2">
    <source>
        <dbReference type="ARBA" id="ARBA00004448"/>
    </source>
</evidence>
<protein>
    <recommendedName>
        <fullName evidence="4 13">NADH-ubiquinone oxidoreductase chain 1</fullName>
        <ecNumber evidence="13">7.1.1.2</ecNumber>
    </recommendedName>
</protein>
<dbReference type="GO" id="GO:0008137">
    <property type="term" value="F:NADH dehydrogenase (ubiquinone) activity"/>
    <property type="evidence" value="ECO:0007669"/>
    <property type="project" value="UniProtKB-EC"/>
</dbReference>
<feature type="transmembrane region" description="Helical" evidence="14">
    <location>
        <begin position="96"/>
        <end position="116"/>
    </location>
</feature>
<feature type="transmembrane region" description="Helical" evidence="14">
    <location>
        <begin position="280"/>
        <end position="300"/>
    </location>
</feature>
<keyword evidence="5" id="KW-0813">Transport</keyword>
<dbReference type="InterPro" id="IPR001694">
    <property type="entry name" value="NADH_UbQ_OxRdtase_su1/FPO"/>
</dbReference>
<sequence length="301" mass="34434">MLVMGLMSIFSLLSVAFVTLFERKILSYMQLRKGPDSVGMLGVFQPFSDALKLFSKEQNFILKSDYYLFMISPFTALMISLIVWCVFPYFFNMISWFYSILFMLMVMSINVYPVMISGWSSNSSYSILGCIRSIAQSISYEVSFFLMVYCLLFFNSSAEMINFLVIQSYVWIIIFMFPVFIMLFISFLAELNRTPFDFSEGESELVSGFNIEYGGSGFAFLFLSEYLNIIFCGVFLAVVFLGGLTSGVGMYLKMGLIVLLVIAIRGCLPRYRYDKLMNLCWKSYLVVVLMLIPVYAGVVLI</sequence>
<comment type="function">
    <text evidence="1">Core subunit of the mitochondrial membrane respiratory chain NADH dehydrogenase (Complex I) that is believed to belong to the minimal assembly required for catalysis. Complex I functions in the transfer of electrons from NADH to the respiratory chain. The immediate electron acceptor for the enzyme is believed to be ubiquinone.</text>
</comment>
<evidence type="ECO:0000256" key="8">
    <source>
        <dbReference type="ARBA" id="ARBA00022989"/>
    </source>
</evidence>
<evidence type="ECO:0000256" key="14">
    <source>
        <dbReference type="SAM" id="Phobius"/>
    </source>
</evidence>
<feature type="transmembrane region" description="Helical" evidence="14">
    <location>
        <begin position="226"/>
        <end position="244"/>
    </location>
</feature>
<evidence type="ECO:0000256" key="11">
    <source>
        <dbReference type="ARBA" id="ARBA00023136"/>
    </source>
</evidence>
<evidence type="ECO:0000313" key="15">
    <source>
        <dbReference type="EMBL" id="XCH32328.1"/>
    </source>
</evidence>
<evidence type="ECO:0000256" key="6">
    <source>
        <dbReference type="ARBA" id="ARBA00022692"/>
    </source>
</evidence>
<proteinExistence type="inferred from homology"/>
<evidence type="ECO:0000256" key="9">
    <source>
        <dbReference type="ARBA" id="ARBA00023075"/>
    </source>
</evidence>
<keyword evidence="8 14" id="KW-1133">Transmembrane helix</keyword>
<dbReference type="InterPro" id="IPR018086">
    <property type="entry name" value="NADH_UbQ_OxRdtase_su1_CS"/>
</dbReference>
<dbReference type="PANTHER" id="PTHR11432:SF3">
    <property type="entry name" value="NADH-UBIQUINONE OXIDOREDUCTASE CHAIN 1"/>
    <property type="match status" value="1"/>
</dbReference>
<dbReference type="GO" id="GO:0005743">
    <property type="term" value="C:mitochondrial inner membrane"/>
    <property type="evidence" value="ECO:0007669"/>
    <property type="project" value="UniProtKB-SubCell"/>
</dbReference>